<dbReference type="InterPro" id="IPR027417">
    <property type="entry name" value="P-loop_NTPase"/>
</dbReference>
<sequence length="155" mass="16947">MLHSLRVSRICRAPVCRGDHRSGFHLTRSARHRDLHGSVPMARRLNVNVGVLGHVDSGKTSLVRALSRMTSTAALDKHPQSQERGITIDLGFSAFFVKTNLGADEAADERERERELQFCLVDCPGHASLIKTIIGGARIIDSVLLVIDATKGVQT</sequence>
<dbReference type="Pfam" id="PF00009">
    <property type="entry name" value="GTP_EFTU"/>
    <property type="match status" value="1"/>
</dbReference>
<organism evidence="2 3">
    <name type="scientific">Vitrella brassicaformis (strain CCMP3155)</name>
    <dbReference type="NCBI Taxonomy" id="1169540"/>
    <lineage>
        <taxon>Eukaryota</taxon>
        <taxon>Sar</taxon>
        <taxon>Alveolata</taxon>
        <taxon>Colpodellida</taxon>
        <taxon>Vitrellaceae</taxon>
        <taxon>Vitrella</taxon>
    </lineage>
</organism>
<dbReference type="PhylomeDB" id="A0A0G4FA32"/>
<dbReference type="PROSITE" id="PS51722">
    <property type="entry name" value="G_TR_2"/>
    <property type="match status" value="1"/>
</dbReference>
<dbReference type="PANTHER" id="PTHR43721">
    <property type="entry name" value="ELONGATION FACTOR TU-RELATED"/>
    <property type="match status" value="1"/>
</dbReference>
<dbReference type="PRINTS" id="PR00315">
    <property type="entry name" value="ELONGATNFCT"/>
</dbReference>
<dbReference type="AlphaFoldDB" id="A0A0G4FA32"/>
<evidence type="ECO:0000259" key="1">
    <source>
        <dbReference type="PROSITE" id="PS51722"/>
    </source>
</evidence>
<dbReference type="EMBL" id="CDMY01000395">
    <property type="protein sequence ID" value="CEM09745.1"/>
    <property type="molecule type" value="Genomic_DNA"/>
</dbReference>
<feature type="domain" description="Tr-type G" evidence="1">
    <location>
        <begin position="44"/>
        <end position="155"/>
    </location>
</feature>
<evidence type="ECO:0000313" key="2">
    <source>
        <dbReference type="EMBL" id="CEM09745.1"/>
    </source>
</evidence>
<dbReference type="PANTHER" id="PTHR43721:SF11">
    <property type="entry name" value="SELENOCYSTEINE-SPECIFIC ELONGATION FACTOR"/>
    <property type="match status" value="1"/>
</dbReference>
<dbReference type="SUPFAM" id="SSF52540">
    <property type="entry name" value="P-loop containing nucleoside triphosphate hydrolases"/>
    <property type="match status" value="1"/>
</dbReference>
<dbReference type="GO" id="GO:0003924">
    <property type="term" value="F:GTPase activity"/>
    <property type="evidence" value="ECO:0007669"/>
    <property type="project" value="InterPro"/>
</dbReference>
<name>A0A0G4FA32_VITBC</name>
<dbReference type="Gene3D" id="3.40.50.300">
    <property type="entry name" value="P-loop containing nucleotide triphosphate hydrolases"/>
    <property type="match status" value="1"/>
</dbReference>
<keyword evidence="3" id="KW-1185">Reference proteome</keyword>
<accession>A0A0G4FA32</accession>
<protein>
    <recommendedName>
        <fullName evidence="1">Tr-type G domain-containing protein</fullName>
    </recommendedName>
</protein>
<reference evidence="2 3" key="1">
    <citation type="submission" date="2014-11" db="EMBL/GenBank/DDBJ databases">
        <authorList>
            <person name="Zhu J."/>
            <person name="Qi W."/>
            <person name="Song R."/>
        </authorList>
    </citation>
    <scope>NUCLEOTIDE SEQUENCE [LARGE SCALE GENOMIC DNA]</scope>
</reference>
<dbReference type="Proteomes" id="UP000041254">
    <property type="component" value="Unassembled WGS sequence"/>
</dbReference>
<dbReference type="OrthoDB" id="2067at2759"/>
<dbReference type="OMA" id="SMERGMT"/>
<proteinExistence type="predicted"/>
<dbReference type="InterPro" id="IPR000795">
    <property type="entry name" value="T_Tr_GTP-bd_dom"/>
</dbReference>
<dbReference type="STRING" id="1169540.A0A0G4FA32"/>
<dbReference type="GO" id="GO:0003746">
    <property type="term" value="F:translation elongation factor activity"/>
    <property type="evidence" value="ECO:0007669"/>
    <property type="project" value="TreeGrafter"/>
</dbReference>
<dbReference type="GO" id="GO:0001514">
    <property type="term" value="P:selenocysteine incorporation"/>
    <property type="evidence" value="ECO:0007669"/>
    <property type="project" value="TreeGrafter"/>
</dbReference>
<gene>
    <name evidence="2" type="ORF">Vbra_4352</name>
</gene>
<dbReference type="VEuPathDB" id="CryptoDB:Vbra_4352"/>
<dbReference type="GO" id="GO:0005525">
    <property type="term" value="F:GTP binding"/>
    <property type="evidence" value="ECO:0007669"/>
    <property type="project" value="InterPro"/>
</dbReference>
<dbReference type="InterPro" id="IPR050055">
    <property type="entry name" value="EF-Tu_GTPase"/>
</dbReference>
<dbReference type="InParanoid" id="A0A0G4FA32"/>
<evidence type="ECO:0000313" key="3">
    <source>
        <dbReference type="Proteomes" id="UP000041254"/>
    </source>
</evidence>